<feature type="chain" id="PRO_5021244379" evidence="1">
    <location>
        <begin position="20"/>
        <end position="184"/>
    </location>
</feature>
<organism evidence="3 4">
    <name type="scientific">Flavobacterium humi</name>
    <dbReference type="NCBI Taxonomy" id="2562683"/>
    <lineage>
        <taxon>Bacteria</taxon>
        <taxon>Pseudomonadati</taxon>
        <taxon>Bacteroidota</taxon>
        <taxon>Flavobacteriia</taxon>
        <taxon>Flavobacteriales</taxon>
        <taxon>Flavobacteriaceae</taxon>
        <taxon>Flavobacterium</taxon>
    </lineage>
</organism>
<feature type="signal peptide" evidence="1">
    <location>
        <begin position="1"/>
        <end position="19"/>
    </location>
</feature>
<keyword evidence="1" id="KW-0732">Signal</keyword>
<evidence type="ECO:0000256" key="1">
    <source>
        <dbReference type="SAM" id="SignalP"/>
    </source>
</evidence>
<dbReference type="RefSeq" id="WP_135527554.1">
    <property type="nucleotide sequence ID" value="NZ_SRLH01000009.1"/>
</dbReference>
<dbReference type="AlphaFoldDB" id="A0A4Z0L5D5"/>
<dbReference type="EMBL" id="SRLH01000009">
    <property type="protein sequence ID" value="TGD56782.1"/>
    <property type="molecule type" value="Genomic_DNA"/>
</dbReference>
<name>A0A4Z0L5D5_9FLAO</name>
<gene>
    <name evidence="3" type="ORF">E4635_15185</name>
</gene>
<keyword evidence="4" id="KW-1185">Reference proteome</keyword>
<proteinExistence type="predicted"/>
<protein>
    <submittedName>
        <fullName evidence="3">PorT family protein</fullName>
    </submittedName>
</protein>
<reference evidence="3 4" key="1">
    <citation type="submission" date="2019-04" db="EMBL/GenBank/DDBJ databases">
        <title>Flavobacterium sp. strain DS2-A Genome sequencing and assembly.</title>
        <authorList>
            <person name="Kim I."/>
        </authorList>
    </citation>
    <scope>NUCLEOTIDE SEQUENCE [LARGE SCALE GENOMIC DNA]</scope>
    <source>
        <strain evidence="3 4">DS2-A</strain>
    </source>
</reference>
<feature type="domain" description="Outer membrane protein beta-barrel" evidence="2">
    <location>
        <begin position="19"/>
        <end position="164"/>
    </location>
</feature>
<evidence type="ECO:0000313" key="3">
    <source>
        <dbReference type="EMBL" id="TGD56782.1"/>
    </source>
</evidence>
<sequence>MKKVLLTAAALFLFGFANAQETKFGVKAGLNLANLTGDLDDTSMKASFHVGGFAEIKISDKFAVQPEVLYSVQGADVDGGTYEFSYINVPIMAKFFPIPQLSLEAGPQVGFLTSAKGKPDDGPDIDVKDFLKSTDFGINLGAGYNFTDHFSAGLRYNFGLSNISDEDGGDIKNSVLSLSVGYSF</sequence>
<dbReference type="Proteomes" id="UP000297407">
    <property type="component" value="Unassembled WGS sequence"/>
</dbReference>
<dbReference type="InterPro" id="IPR025665">
    <property type="entry name" value="Beta-barrel_OMP_2"/>
</dbReference>
<dbReference type="Pfam" id="PF13568">
    <property type="entry name" value="OMP_b-brl_2"/>
    <property type="match status" value="1"/>
</dbReference>
<dbReference type="Gene3D" id="2.40.160.20">
    <property type="match status" value="1"/>
</dbReference>
<evidence type="ECO:0000259" key="2">
    <source>
        <dbReference type="Pfam" id="PF13568"/>
    </source>
</evidence>
<dbReference type="OrthoDB" id="947434at2"/>
<evidence type="ECO:0000313" key="4">
    <source>
        <dbReference type="Proteomes" id="UP000297407"/>
    </source>
</evidence>
<dbReference type="SUPFAM" id="SSF56925">
    <property type="entry name" value="OMPA-like"/>
    <property type="match status" value="1"/>
</dbReference>
<comment type="caution">
    <text evidence="3">The sequence shown here is derived from an EMBL/GenBank/DDBJ whole genome shotgun (WGS) entry which is preliminary data.</text>
</comment>
<dbReference type="InterPro" id="IPR011250">
    <property type="entry name" value="OMP/PagP_B-barrel"/>
</dbReference>
<accession>A0A4Z0L5D5</accession>